<protein>
    <submittedName>
        <fullName evidence="7">Metal ion transporter, metal ion (Mn2+/Fe2+) transporter (Nramp) family</fullName>
    </submittedName>
</protein>
<dbReference type="InterPro" id="IPR001046">
    <property type="entry name" value="NRAMP_fam"/>
</dbReference>
<dbReference type="EMBL" id="ABYQ02000001">
    <property type="protein sequence ID" value="EFQ81746.1"/>
    <property type="molecule type" value="Genomic_DNA"/>
</dbReference>
<evidence type="ECO:0000256" key="3">
    <source>
        <dbReference type="ARBA" id="ARBA00022692"/>
    </source>
</evidence>
<feature type="transmembrane region" description="Helical" evidence="6">
    <location>
        <begin position="310"/>
        <end position="328"/>
    </location>
</feature>
<dbReference type="GO" id="GO:0034755">
    <property type="term" value="P:iron ion transmembrane transport"/>
    <property type="evidence" value="ECO:0007669"/>
    <property type="project" value="TreeGrafter"/>
</dbReference>
<evidence type="ECO:0000256" key="2">
    <source>
        <dbReference type="ARBA" id="ARBA00022448"/>
    </source>
</evidence>
<evidence type="ECO:0000256" key="1">
    <source>
        <dbReference type="ARBA" id="ARBA00004141"/>
    </source>
</evidence>
<dbReference type="PANTHER" id="PTHR11706">
    <property type="entry name" value="SOLUTE CARRIER PROTEIN FAMILY 11 MEMBER"/>
    <property type="match status" value="1"/>
</dbReference>
<evidence type="ECO:0000313" key="8">
    <source>
        <dbReference type="Proteomes" id="UP000003020"/>
    </source>
</evidence>
<name>E2S0H4_9CORY</name>
<feature type="transmembrane region" description="Helical" evidence="6">
    <location>
        <begin position="376"/>
        <end position="397"/>
    </location>
</feature>
<organism evidence="7 8">
    <name type="scientific">Corynebacterium pseudogenitalium ATCC 33035</name>
    <dbReference type="NCBI Taxonomy" id="525264"/>
    <lineage>
        <taxon>Bacteria</taxon>
        <taxon>Bacillati</taxon>
        <taxon>Actinomycetota</taxon>
        <taxon>Actinomycetes</taxon>
        <taxon>Mycobacteriales</taxon>
        <taxon>Corynebacteriaceae</taxon>
        <taxon>Corynebacterium</taxon>
    </lineage>
</organism>
<proteinExistence type="predicted"/>
<dbReference type="HOGENOM" id="CLU_020088_2_0_11"/>
<keyword evidence="8" id="KW-1185">Reference proteome</keyword>
<feature type="transmembrane region" description="Helical" evidence="6">
    <location>
        <begin position="38"/>
        <end position="57"/>
    </location>
</feature>
<comment type="caution">
    <text evidence="7">The sequence shown here is derived from an EMBL/GenBank/DDBJ whole genome shotgun (WGS) entry which is preliminary data.</text>
</comment>
<feature type="transmembrane region" description="Helical" evidence="6">
    <location>
        <begin position="185"/>
        <end position="208"/>
    </location>
</feature>
<dbReference type="AlphaFoldDB" id="E2S0H4"/>
<dbReference type="GO" id="GO:0015086">
    <property type="term" value="F:cadmium ion transmembrane transporter activity"/>
    <property type="evidence" value="ECO:0007669"/>
    <property type="project" value="TreeGrafter"/>
</dbReference>
<feature type="transmembrane region" description="Helical" evidence="6">
    <location>
        <begin position="117"/>
        <end position="136"/>
    </location>
</feature>
<comment type="subcellular location">
    <subcellularLocation>
        <location evidence="1">Membrane</location>
        <topology evidence="1">Multi-pass membrane protein</topology>
    </subcellularLocation>
</comment>
<evidence type="ECO:0000256" key="4">
    <source>
        <dbReference type="ARBA" id="ARBA00022989"/>
    </source>
</evidence>
<dbReference type="eggNOG" id="COG1914">
    <property type="taxonomic scope" value="Bacteria"/>
</dbReference>
<keyword evidence="3 6" id="KW-0812">Transmembrane</keyword>
<accession>E2S0H4</accession>
<keyword evidence="5 6" id="KW-0472">Membrane</keyword>
<dbReference type="GO" id="GO:0005886">
    <property type="term" value="C:plasma membrane"/>
    <property type="evidence" value="ECO:0007669"/>
    <property type="project" value="TreeGrafter"/>
</dbReference>
<evidence type="ECO:0000256" key="6">
    <source>
        <dbReference type="SAM" id="Phobius"/>
    </source>
</evidence>
<dbReference type="GO" id="GO:0005384">
    <property type="term" value="F:manganese ion transmembrane transporter activity"/>
    <property type="evidence" value="ECO:0007669"/>
    <property type="project" value="TreeGrafter"/>
</dbReference>
<dbReference type="NCBIfam" id="NF001923">
    <property type="entry name" value="PRK00701.1"/>
    <property type="match status" value="1"/>
</dbReference>
<gene>
    <name evidence="7" type="ORF">HMPREF0305_10026</name>
</gene>
<sequence>MEMPMRKTLISLTGPAFVAAVAYVDPGNVAANISAGSHYGYLLVWVLVVANLMAMFIQYHSAKLGLVTHRSLPEIMGERLSRRARLGMWAQAELIAAATDLAEVIGGAIALQLLFNLPLFAGALIIGAVSIILLIFQKKNQWFEGLVIGLLLVICIGFLAGLAIAPPDPADVAGGLIPRLEGKDSILLAASMLGATVMPHAIYLHSSLTKQRYPDLEIPHVLAGTRADIAVALSIAGLVNVGLLVLAGSALYGVDGTETISGAHTAIASHLGPLAGVLFAIGLLASGLASTSVGAYAGSEIMDGLLHIKVPLLVRRLVTLIPALVIIGCGVDPTMALVVSQALLSLGIPFAIIPLFRYAGSRDVMGEFAAKPWSMAVGWTLAALVIALNLALVLLPLL</sequence>
<evidence type="ECO:0000256" key="5">
    <source>
        <dbReference type="ARBA" id="ARBA00023136"/>
    </source>
</evidence>
<reference evidence="7 8" key="1">
    <citation type="submission" date="2010-08" db="EMBL/GenBank/DDBJ databases">
        <authorList>
            <person name="Muzny D."/>
            <person name="Qin X."/>
            <person name="Buhay C."/>
            <person name="Dugan-Rocha S."/>
            <person name="Ding Y."/>
            <person name="Chen G."/>
            <person name="Hawes A."/>
            <person name="Holder M."/>
            <person name="Jhangiani S."/>
            <person name="Johnson A."/>
            <person name="Khan Z."/>
            <person name="Li Z."/>
            <person name="Liu W."/>
            <person name="Liu X."/>
            <person name="Perez L."/>
            <person name="Shen H."/>
            <person name="Wang Q."/>
            <person name="Watt J."/>
            <person name="Xi L."/>
            <person name="Xin Y."/>
            <person name="Zhou J."/>
            <person name="Deng J."/>
            <person name="Jiang H."/>
            <person name="Liu Y."/>
            <person name="Qu J."/>
            <person name="Song X.-Z."/>
            <person name="Zhang L."/>
            <person name="Villasana D."/>
            <person name="Johnson A."/>
            <person name="Liu J."/>
            <person name="Liyanage D."/>
            <person name="Lorensuhewa L."/>
            <person name="Robinson T."/>
            <person name="Song A."/>
            <person name="Song B.-B."/>
            <person name="Dinh H."/>
            <person name="Thornton R."/>
            <person name="Coyle M."/>
            <person name="Francisco L."/>
            <person name="Jackson L."/>
            <person name="Javaid M."/>
            <person name="Korchina V."/>
            <person name="Kovar C."/>
            <person name="Mata R."/>
            <person name="Mathew T."/>
            <person name="Ngo R."/>
            <person name="Nguyen L."/>
            <person name="Nguyen N."/>
            <person name="Okwuonu G."/>
            <person name="Ongeri F."/>
            <person name="Pham C."/>
            <person name="Simmons D."/>
            <person name="Wilczek-Boney K."/>
            <person name="Hale W."/>
            <person name="Jakkamsetti A."/>
            <person name="Pham P."/>
            <person name="Ruth R."/>
            <person name="San Lucas F."/>
            <person name="Warren J."/>
            <person name="Zhang J."/>
            <person name="Zhao Z."/>
            <person name="Zhou C."/>
            <person name="Zhu D."/>
            <person name="Lee S."/>
            <person name="Bess C."/>
            <person name="Blankenburg K."/>
            <person name="Forbes L."/>
            <person name="Fu Q."/>
            <person name="Gubbala S."/>
            <person name="Hirani K."/>
            <person name="Jayaseelan J.C."/>
            <person name="Lara F."/>
            <person name="Munidasa M."/>
            <person name="Palculict T."/>
            <person name="Patil S."/>
            <person name="Pu L.-L."/>
            <person name="Saada N."/>
            <person name="Tang L."/>
            <person name="Weissenberger G."/>
            <person name="Zhu Y."/>
            <person name="Hemphill L."/>
            <person name="Shang Y."/>
            <person name="Youmans B."/>
            <person name="Ayvaz T."/>
            <person name="Ross M."/>
            <person name="Santibanez J."/>
            <person name="Aqrawi P."/>
            <person name="Gross S."/>
            <person name="Joshi V."/>
            <person name="Fowler G."/>
            <person name="Nazareth L."/>
            <person name="Reid J."/>
            <person name="Worley K."/>
            <person name="Petrosino J."/>
            <person name="Highlander S."/>
            <person name="Gibbs R."/>
        </authorList>
    </citation>
    <scope>NUCLEOTIDE SEQUENCE [LARGE SCALE GENOMIC DNA]</scope>
    <source>
        <strain evidence="7 8">ATCC 33035</strain>
    </source>
</reference>
<evidence type="ECO:0000313" key="7">
    <source>
        <dbReference type="EMBL" id="EFQ81746.1"/>
    </source>
</evidence>
<keyword evidence="4 6" id="KW-1133">Transmembrane helix</keyword>
<feature type="transmembrane region" description="Helical" evidence="6">
    <location>
        <begin position="334"/>
        <end position="356"/>
    </location>
</feature>
<dbReference type="PANTHER" id="PTHR11706:SF33">
    <property type="entry name" value="NATURAL RESISTANCE-ASSOCIATED MACROPHAGE PROTEIN 2"/>
    <property type="match status" value="1"/>
</dbReference>
<dbReference type="NCBIfam" id="NF037982">
    <property type="entry name" value="Nramp_1"/>
    <property type="match status" value="1"/>
</dbReference>
<dbReference type="Proteomes" id="UP000003020">
    <property type="component" value="Unassembled WGS sequence"/>
</dbReference>
<feature type="transmembrane region" description="Helical" evidence="6">
    <location>
        <begin position="143"/>
        <end position="165"/>
    </location>
</feature>
<feature type="transmembrane region" description="Helical" evidence="6">
    <location>
        <begin position="229"/>
        <end position="254"/>
    </location>
</feature>
<dbReference type="PRINTS" id="PR00447">
    <property type="entry name" value="NATRESASSCMP"/>
</dbReference>
<keyword evidence="2" id="KW-0813">Transport</keyword>
<feature type="transmembrane region" description="Helical" evidence="6">
    <location>
        <begin position="274"/>
        <end position="298"/>
    </location>
</feature>
<dbReference type="Pfam" id="PF01566">
    <property type="entry name" value="Nramp"/>
    <property type="match status" value="1"/>
</dbReference>